<evidence type="ECO:0000256" key="3">
    <source>
        <dbReference type="ARBA" id="ARBA00022763"/>
    </source>
</evidence>
<dbReference type="InterPro" id="IPR016151">
    <property type="entry name" value="DNA_mismatch_repair_MutS_N"/>
</dbReference>
<dbReference type="InterPro" id="IPR045076">
    <property type="entry name" value="MutS"/>
</dbReference>
<dbReference type="Pfam" id="PF01624">
    <property type="entry name" value="MutS_I"/>
    <property type="match status" value="1"/>
</dbReference>
<keyword evidence="2 6" id="KW-0547">Nucleotide-binding</keyword>
<dbReference type="SUPFAM" id="SSF55271">
    <property type="entry name" value="DNA repair protein MutS, domain I"/>
    <property type="match status" value="1"/>
</dbReference>
<dbReference type="PROSITE" id="PS00486">
    <property type="entry name" value="DNA_MISMATCH_REPAIR_2"/>
    <property type="match status" value="1"/>
</dbReference>
<keyword evidence="6" id="KW-0234">DNA repair</keyword>
<dbReference type="SMART" id="SM00533">
    <property type="entry name" value="MUTSd"/>
    <property type="match status" value="1"/>
</dbReference>
<dbReference type="InterPro" id="IPR007860">
    <property type="entry name" value="DNA_mmatch_repair_MutS_con_dom"/>
</dbReference>
<dbReference type="STRING" id="78915.A0A4P9XRE1"/>
<dbReference type="InterPro" id="IPR007861">
    <property type="entry name" value="DNA_mismatch_repair_MutS_clamp"/>
</dbReference>
<dbReference type="Pfam" id="PF05188">
    <property type="entry name" value="MutS_II"/>
    <property type="match status" value="1"/>
</dbReference>
<dbReference type="CDD" id="cd03286">
    <property type="entry name" value="ABC_MSH6_euk"/>
    <property type="match status" value="1"/>
</dbReference>
<dbReference type="PANTHER" id="PTHR11361:SF148">
    <property type="entry name" value="DNA MISMATCH REPAIR PROTEIN MSH6"/>
    <property type="match status" value="1"/>
</dbReference>
<dbReference type="InterPro" id="IPR017261">
    <property type="entry name" value="DNA_mismatch_repair_MutS/MSH"/>
</dbReference>
<dbReference type="Gene3D" id="1.10.1420.10">
    <property type="match status" value="2"/>
</dbReference>
<proteinExistence type="inferred from homology"/>
<dbReference type="GO" id="GO:0032301">
    <property type="term" value="C:MutSalpha complex"/>
    <property type="evidence" value="ECO:0007669"/>
    <property type="project" value="TreeGrafter"/>
</dbReference>
<evidence type="ECO:0000256" key="5">
    <source>
        <dbReference type="ARBA" id="ARBA00023125"/>
    </source>
</evidence>
<dbReference type="NCBIfam" id="NF003810">
    <property type="entry name" value="PRK05399.1"/>
    <property type="match status" value="1"/>
</dbReference>
<dbReference type="SUPFAM" id="SSF53150">
    <property type="entry name" value="DNA repair protein MutS, domain II"/>
    <property type="match status" value="1"/>
</dbReference>
<evidence type="ECO:0000256" key="4">
    <source>
        <dbReference type="ARBA" id="ARBA00022840"/>
    </source>
</evidence>
<accession>A0A4P9XRE1</accession>
<dbReference type="InterPro" id="IPR036187">
    <property type="entry name" value="DNA_mismatch_repair_MutS_sf"/>
</dbReference>
<feature type="non-terminal residue" evidence="8">
    <location>
        <position position="1"/>
    </location>
</feature>
<dbReference type="GO" id="GO:0030983">
    <property type="term" value="F:mismatched DNA binding"/>
    <property type="evidence" value="ECO:0007669"/>
    <property type="project" value="InterPro"/>
</dbReference>
<dbReference type="FunFam" id="3.40.1170.10:FF:000002">
    <property type="entry name" value="DNA mismatch repair protein"/>
    <property type="match status" value="1"/>
</dbReference>
<dbReference type="EMBL" id="KZ992584">
    <property type="protein sequence ID" value="RKP08628.1"/>
    <property type="molecule type" value="Genomic_DNA"/>
</dbReference>
<keyword evidence="4" id="KW-0067">ATP-binding</keyword>
<protein>
    <submittedName>
        <fullName evidence="8">Muts domain V-domain-containing protein</fullName>
    </submittedName>
</protein>
<dbReference type="Gene3D" id="3.40.1170.10">
    <property type="entry name" value="DNA repair protein MutS, domain I"/>
    <property type="match status" value="1"/>
</dbReference>
<dbReference type="SMART" id="SM00534">
    <property type="entry name" value="MUTSac"/>
    <property type="match status" value="1"/>
</dbReference>
<evidence type="ECO:0000313" key="9">
    <source>
        <dbReference type="Proteomes" id="UP000271241"/>
    </source>
</evidence>
<evidence type="ECO:0000259" key="7">
    <source>
        <dbReference type="PROSITE" id="PS00486"/>
    </source>
</evidence>
<dbReference type="Proteomes" id="UP000271241">
    <property type="component" value="Unassembled WGS sequence"/>
</dbReference>
<gene>
    <name evidence="8" type="ORF">THASP1DRAFT_15417</name>
</gene>
<keyword evidence="5 6" id="KW-0238">DNA-binding</keyword>
<dbReference type="SUPFAM" id="SSF52540">
    <property type="entry name" value="P-loop containing nucleoside triphosphate hydrolases"/>
    <property type="match status" value="1"/>
</dbReference>
<organism evidence="8 9">
    <name type="scientific">Thamnocephalis sphaerospora</name>
    <dbReference type="NCBI Taxonomy" id="78915"/>
    <lineage>
        <taxon>Eukaryota</taxon>
        <taxon>Fungi</taxon>
        <taxon>Fungi incertae sedis</taxon>
        <taxon>Zoopagomycota</taxon>
        <taxon>Zoopagomycotina</taxon>
        <taxon>Zoopagomycetes</taxon>
        <taxon>Zoopagales</taxon>
        <taxon>Sigmoideomycetaceae</taxon>
        <taxon>Thamnocephalis</taxon>
    </lineage>
</organism>
<dbReference type="Gene3D" id="3.30.420.110">
    <property type="entry name" value="MutS, connector domain"/>
    <property type="match status" value="1"/>
</dbReference>
<dbReference type="GO" id="GO:0005524">
    <property type="term" value="F:ATP binding"/>
    <property type="evidence" value="ECO:0007669"/>
    <property type="project" value="UniProtKB-KW"/>
</dbReference>
<dbReference type="InterPro" id="IPR036678">
    <property type="entry name" value="MutS_con_dom_sf"/>
</dbReference>
<dbReference type="InterPro" id="IPR027417">
    <property type="entry name" value="P-loop_NTPase"/>
</dbReference>
<dbReference type="InterPro" id="IPR007695">
    <property type="entry name" value="DNA_mismatch_repair_MutS-lik_N"/>
</dbReference>
<dbReference type="OrthoDB" id="10252754at2759"/>
<dbReference type="FunFam" id="1.10.1420.10:FF:000005">
    <property type="entry name" value="DNA mismatch repair protein"/>
    <property type="match status" value="1"/>
</dbReference>
<dbReference type="Pfam" id="PF05192">
    <property type="entry name" value="MutS_III"/>
    <property type="match status" value="1"/>
</dbReference>
<keyword evidence="9" id="KW-1185">Reference proteome</keyword>
<dbReference type="GO" id="GO:0006298">
    <property type="term" value="P:mismatch repair"/>
    <property type="evidence" value="ECO:0007669"/>
    <property type="project" value="InterPro"/>
</dbReference>
<dbReference type="Gene3D" id="3.40.50.300">
    <property type="entry name" value="P-loop containing nucleotide triphosphate hydrolases"/>
    <property type="match status" value="1"/>
</dbReference>
<dbReference type="SUPFAM" id="SSF48334">
    <property type="entry name" value="DNA repair protein MutS, domain III"/>
    <property type="match status" value="1"/>
</dbReference>
<evidence type="ECO:0000256" key="6">
    <source>
        <dbReference type="RuleBase" id="RU003756"/>
    </source>
</evidence>
<evidence type="ECO:0000313" key="8">
    <source>
        <dbReference type="EMBL" id="RKP08628.1"/>
    </source>
</evidence>
<name>A0A4P9XRE1_9FUNG</name>
<comment type="similarity">
    <text evidence="1 6">Belongs to the DNA mismatch repair MutS family.</text>
</comment>
<comment type="function">
    <text evidence="6">Component of the post-replicative DNA mismatch repair system (MMR).</text>
</comment>
<dbReference type="PIRSF" id="PIRSF037677">
    <property type="entry name" value="DNA_mis_repair_Msh6"/>
    <property type="match status" value="1"/>
</dbReference>
<feature type="domain" description="DNA mismatch repair proteins mutS family" evidence="7">
    <location>
        <begin position="761"/>
        <end position="777"/>
    </location>
</feature>
<reference evidence="9" key="1">
    <citation type="journal article" date="2018" name="Nat. Microbiol.">
        <title>Leveraging single-cell genomics to expand the fungal tree of life.</title>
        <authorList>
            <person name="Ahrendt S.R."/>
            <person name="Quandt C.A."/>
            <person name="Ciobanu D."/>
            <person name="Clum A."/>
            <person name="Salamov A."/>
            <person name="Andreopoulos B."/>
            <person name="Cheng J.F."/>
            <person name="Woyke T."/>
            <person name="Pelin A."/>
            <person name="Henrissat B."/>
            <person name="Reynolds N.K."/>
            <person name="Benny G.L."/>
            <person name="Smith M.E."/>
            <person name="James T.Y."/>
            <person name="Grigoriev I.V."/>
        </authorList>
    </citation>
    <scope>NUCLEOTIDE SEQUENCE [LARGE SCALE GENOMIC DNA]</scope>
    <source>
        <strain evidence="9">RSA 1356</strain>
    </source>
</reference>
<keyword evidence="3 6" id="KW-0227">DNA damage</keyword>
<dbReference type="GO" id="GO:0140664">
    <property type="term" value="F:ATP-dependent DNA damage sensor activity"/>
    <property type="evidence" value="ECO:0007669"/>
    <property type="project" value="InterPro"/>
</dbReference>
<sequence length="938" mass="106846">RYKWLVDVCDADGNPVGHPDYNPRTLFIPKSAWNKFTPFERQFWEIKCKFFDTVVFFKKGKFYELYENDADVGHRDFDLKMTDRVNMRMVGVPELSFNMWAGKFIAKGHKVAKVEQLETAIGKSLREKASKDGKAEKLIRRELTSVLTGGTLVDAGLLTNDMATYCLCIKEQVGPEVRAQPTIGIAFVDASCAEFNLCQFVDEPDRSRLETLLAQIQPKEVIYEKGHISKETMRVLKNTLHSTIWNGLVSGREFWDADTTTFEINGAGYFGDSRGEDVWPTALRDAKEKPLMLSATGGLIWYLRALRLDRELLSLKNFQYYDPVRRSTCLMIDGQTLKNLEIFENNFDGGDEGTLFRLLNKCVTPFGKRMFKRWVCHPLRCSKAINARLDAVDELNSDMSLQGSTQKAMTRLPDLERMVSRVHAGTCRLKDLFRLLDAFTALSKLAAELKETCENKSMPRIAALCARFPDLQEPLEHFSTAFDRTIAEREGSVIPFPGVEKDYDDIEERARDIQERFQSYLEEQRRELKSSKIIYRDIGKEVYQLEVPKNIKVPTNFMRLSQTKVVNRYWSPTLRSLVREFEETKEIRNYILWCGGMRVYAKFDEYYDLWVRAVYVFAELDCLLGLAVCATTIGEPCCRPEFVEEGPSLLELEELRHPCVIPGIAADFIPNDTMLGNDQARMILLTGPNMGGKSTLLRQTCIAIIMAQLGCYVPARRCRLTAVDRIFTRIGANDNIMAGQSTFMVELSETSKILHEATPRSLVILDELGRGTSTFDGYAIAYSVLHYLATYVGCLGLFSTHYGLLTEEMEADRNIRLMHMSCYVDEDRKEVTFLYKLTDGACPKSYGMHVANMAGVPTEIVLRAEEVAKEFEQQSRGHQLVMQHGKELTVADQGDFVYLQTLLGRCSLGDAPAATDRQEATSEVDAVRRIWRSWQARV</sequence>
<dbReference type="Pfam" id="PF00488">
    <property type="entry name" value="MutS_V"/>
    <property type="match status" value="1"/>
</dbReference>
<dbReference type="PANTHER" id="PTHR11361">
    <property type="entry name" value="DNA MISMATCH REPAIR PROTEIN MUTS FAMILY MEMBER"/>
    <property type="match status" value="1"/>
</dbReference>
<dbReference type="Pfam" id="PF05190">
    <property type="entry name" value="MutS_IV"/>
    <property type="match status" value="1"/>
</dbReference>
<dbReference type="InterPro" id="IPR000432">
    <property type="entry name" value="DNA_mismatch_repair_MutS_C"/>
</dbReference>
<evidence type="ECO:0000256" key="1">
    <source>
        <dbReference type="ARBA" id="ARBA00006271"/>
    </source>
</evidence>
<dbReference type="AlphaFoldDB" id="A0A4P9XRE1"/>
<evidence type="ECO:0000256" key="2">
    <source>
        <dbReference type="ARBA" id="ARBA00022741"/>
    </source>
</evidence>
<dbReference type="InterPro" id="IPR007696">
    <property type="entry name" value="DNA_mismatch_repair_MutS_core"/>
</dbReference>